<accession>A0AA35W4H6</accession>
<keyword evidence="3" id="KW-0808">Transferase</keyword>
<evidence type="ECO:0000256" key="4">
    <source>
        <dbReference type="ARBA" id="ARBA00022691"/>
    </source>
</evidence>
<dbReference type="EMBL" id="CASHTH010000747">
    <property type="protein sequence ID" value="CAI8007149.1"/>
    <property type="molecule type" value="Genomic_DNA"/>
</dbReference>
<dbReference type="GO" id="GO:0005737">
    <property type="term" value="C:cytoplasm"/>
    <property type="evidence" value="ECO:0007669"/>
    <property type="project" value="TreeGrafter"/>
</dbReference>
<organism evidence="6 7">
    <name type="scientific">Geodia barretti</name>
    <name type="common">Barrett's horny sponge</name>
    <dbReference type="NCBI Taxonomy" id="519541"/>
    <lineage>
        <taxon>Eukaryota</taxon>
        <taxon>Metazoa</taxon>
        <taxon>Porifera</taxon>
        <taxon>Demospongiae</taxon>
        <taxon>Heteroscleromorpha</taxon>
        <taxon>Tetractinellida</taxon>
        <taxon>Astrophorina</taxon>
        <taxon>Geodiidae</taxon>
        <taxon>Geodia</taxon>
    </lineage>
</organism>
<dbReference type="Proteomes" id="UP001174909">
    <property type="component" value="Unassembled WGS sequence"/>
</dbReference>
<sequence>MTAPKMTASKMTDSMPPESPAHVPVLRDTVLRWLAPRSGGRYVDGTFGRGGHTKAILEAAPGARVLGLDKDPEAAPAAAALAAGEPRFRFLAGDFSELGSALDRVGWDLVDGILLDLGLSSPQLETPERGFSLRHDGPLDMRFDPGSGETAAELLDRLEEREIADLLFGMGERRSRAIAWRIVGRRPLRTTGDLRAAVIAAVGPRRGRIDPATRTFLAVRSAVNREPQVLAAALHEAPGRLRREGVLAVISYHSGEDRPVKHAFRRLAEEPRFELGTRRPIRPDEDESGANRRSRSACLRILRRIEDAPGEIVRPDGDGR</sequence>
<evidence type="ECO:0000313" key="7">
    <source>
        <dbReference type="Proteomes" id="UP001174909"/>
    </source>
</evidence>
<evidence type="ECO:0000256" key="5">
    <source>
        <dbReference type="SAM" id="MobiDB-lite"/>
    </source>
</evidence>
<dbReference type="Gene3D" id="1.10.150.170">
    <property type="entry name" value="Putative methyltransferase TM0872, insert domain"/>
    <property type="match status" value="1"/>
</dbReference>
<evidence type="ECO:0000256" key="2">
    <source>
        <dbReference type="ARBA" id="ARBA00022603"/>
    </source>
</evidence>
<gene>
    <name evidence="6" type="ORF">GBAR_LOCUS5068</name>
</gene>
<dbReference type="SUPFAM" id="SSF53335">
    <property type="entry name" value="S-adenosyl-L-methionine-dependent methyltransferases"/>
    <property type="match status" value="1"/>
</dbReference>
<evidence type="ECO:0000313" key="6">
    <source>
        <dbReference type="EMBL" id="CAI8007149.1"/>
    </source>
</evidence>
<dbReference type="HAMAP" id="MF_01007">
    <property type="entry name" value="16SrRNA_methyltr_H"/>
    <property type="match status" value="1"/>
</dbReference>
<dbReference type="AlphaFoldDB" id="A0AA35W4H6"/>
<evidence type="ECO:0000256" key="3">
    <source>
        <dbReference type="ARBA" id="ARBA00022679"/>
    </source>
</evidence>
<name>A0AA35W4H6_GEOBA</name>
<keyword evidence="2 6" id="KW-0489">Methyltransferase</keyword>
<keyword evidence="4" id="KW-0949">S-adenosyl-L-methionine</keyword>
<dbReference type="GO" id="GO:0070475">
    <property type="term" value="P:rRNA base methylation"/>
    <property type="evidence" value="ECO:0007669"/>
    <property type="project" value="TreeGrafter"/>
</dbReference>
<dbReference type="Pfam" id="PF01795">
    <property type="entry name" value="Methyltransf_5"/>
    <property type="match status" value="1"/>
</dbReference>
<proteinExistence type="inferred from homology"/>
<dbReference type="PIRSF" id="PIRSF004486">
    <property type="entry name" value="MraW"/>
    <property type="match status" value="1"/>
</dbReference>
<dbReference type="PANTHER" id="PTHR11265:SF0">
    <property type="entry name" value="12S RRNA N4-METHYLCYTIDINE METHYLTRANSFERASE"/>
    <property type="match status" value="1"/>
</dbReference>
<dbReference type="SUPFAM" id="SSF81799">
    <property type="entry name" value="Putative methyltransferase TM0872, insert domain"/>
    <property type="match status" value="1"/>
</dbReference>
<dbReference type="InterPro" id="IPR002903">
    <property type="entry name" value="RsmH"/>
</dbReference>
<evidence type="ECO:0000256" key="1">
    <source>
        <dbReference type="ARBA" id="ARBA00010396"/>
    </source>
</evidence>
<comment type="caution">
    <text evidence="6">The sequence shown here is derived from an EMBL/GenBank/DDBJ whole genome shotgun (WGS) entry which is preliminary data.</text>
</comment>
<reference evidence="6" key="1">
    <citation type="submission" date="2023-03" db="EMBL/GenBank/DDBJ databases">
        <authorList>
            <person name="Steffen K."/>
            <person name="Cardenas P."/>
        </authorList>
    </citation>
    <scope>NUCLEOTIDE SEQUENCE</scope>
</reference>
<protein>
    <submittedName>
        <fullName evidence="6">Ribosomal RNA small subunit methyltransferase H</fullName>
    </submittedName>
</protein>
<comment type="similarity">
    <text evidence="1">Belongs to the methyltransferase superfamily. RsmH family.</text>
</comment>
<dbReference type="NCBIfam" id="TIGR00006">
    <property type="entry name" value="16S rRNA (cytosine(1402)-N(4))-methyltransferase RsmH"/>
    <property type="match status" value="1"/>
</dbReference>
<dbReference type="InterPro" id="IPR029063">
    <property type="entry name" value="SAM-dependent_MTases_sf"/>
</dbReference>
<dbReference type="InterPro" id="IPR023397">
    <property type="entry name" value="SAM-dep_MeTrfase_MraW_recog"/>
</dbReference>
<dbReference type="GO" id="GO:0071424">
    <property type="term" value="F:rRNA (cytosine-N4-)-methyltransferase activity"/>
    <property type="evidence" value="ECO:0007669"/>
    <property type="project" value="TreeGrafter"/>
</dbReference>
<dbReference type="Gene3D" id="3.40.50.150">
    <property type="entry name" value="Vaccinia Virus protein VP39"/>
    <property type="match status" value="1"/>
</dbReference>
<feature type="region of interest" description="Disordered" evidence="5">
    <location>
        <begin position="1"/>
        <end position="22"/>
    </location>
</feature>
<dbReference type="PANTHER" id="PTHR11265">
    <property type="entry name" value="S-ADENOSYL-METHYLTRANSFERASE MRAW"/>
    <property type="match status" value="1"/>
</dbReference>
<feature type="region of interest" description="Disordered" evidence="5">
    <location>
        <begin position="275"/>
        <end position="294"/>
    </location>
</feature>
<keyword evidence="7" id="KW-1185">Reference proteome</keyword>